<evidence type="ECO:0000259" key="1">
    <source>
        <dbReference type="Pfam" id="PF24745"/>
    </source>
</evidence>
<feature type="domain" description="DUF7693" evidence="1">
    <location>
        <begin position="5"/>
        <end position="94"/>
    </location>
</feature>
<proteinExistence type="predicted"/>
<dbReference type="RefSeq" id="WP_063545120.1">
    <property type="nucleotide sequence ID" value="NZ_CP011789.1"/>
</dbReference>
<reference evidence="2 3" key="1">
    <citation type="submission" date="2018-06" db="EMBL/GenBank/DDBJ databases">
        <title>The genome of Pseudomonas putida NX-1, a lignin degrader.</title>
        <authorList>
            <person name="Xu Z."/>
        </authorList>
    </citation>
    <scope>NUCLEOTIDE SEQUENCE [LARGE SCALE GENOMIC DNA]</scope>
    <source>
        <strain evidence="2 3">NX-1</strain>
    </source>
</reference>
<accession>A0AAD0L9T9</accession>
<dbReference type="AlphaFoldDB" id="A0AAD0L9T9"/>
<organism evidence="2 3">
    <name type="scientific">Pseudomonas putida</name>
    <name type="common">Arthrobacter siderocapsulatus</name>
    <dbReference type="NCBI Taxonomy" id="303"/>
    <lineage>
        <taxon>Bacteria</taxon>
        <taxon>Pseudomonadati</taxon>
        <taxon>Pseudomonadota</taxon>
        <taxon>Gammaproteobacteria</taxon>
        <taxon>Pseudomonadales</taxon>
        <taxon>Pseudomonadaceae</taxon>
        <taxon>Pseudomonas</taxon>
    </lineage>
</organism>
<evidence type="ECO:0000313" key="3">
    <source>
        <dbReference type="Proteomes" id="UP000251617"/>
    </source>
</evidence>
<name>A0AAD0L9T9_PSEPU</name>
<protein>
    <recommendedName>
        <fullName evidence="1">DUF7693 domain-containing protein</fullName>
    </recommendedName>
</protein>
<dbReference type="Proteomes" id="UP000251617">
    <property type="component" value="Chromosome"/>
</dbReference>
<dbReference type="EMBL" id="CP030750">
    <property type="protein sequence ID" value="AXA25330.1"/>
    <property type="molecule type" value="Genomic_DNA"/>
</dbReference>
<evidence type="ECO:0000313" key="2">
    <source>
        <dbReference type="EMBL" id="AXA25330.1"/>
    </source>
</evidence>
<dbReference type="Pfam" id="PF24745">
    <property type="entry name" value="DUF7693"/>
    <property type="match status" value="1"/>
</dbReference>
<dbReference type="InterPro" id="IPR056110">
    <property type="entry name" value="DUF7693"/>
</dbReference>
<sequence length="95" mass="10831">MSAPNSREIYQCLRDAALGVQALDVHEHLSDGRVRVQIGHWQLILTLDDEGLAHCSECRAPDGREAERGHWQRYGTDPVELLSVWERTQLERLLG</sequence>
<gene>
    <name evidence="2" type="ORF">C1S65_14810</name>
</gene>